<evidence type="ECO:0000313" key="2">
    <source>
        <dbReference type="Proteomes" id="UP000619260"/>
    </source>
</evidence>
<sequence length="82" mass="9224">MERLQVSAKFRGETAVEITFVAKDPESEPSGSPTLYRTDRRSWLVQGWVVTDPDALAAMDIPEGETCVEIPDRLVPFFQPSR</sequence>
<dbReference type="EMBL" id="BOPF01000034">
    <property type="protein sequence ID" value="GIJ50246.1"/>
    <property type="molecule type" value="Genomic_DNA"/>
</dbReference>
<accession>A0A8J4DUE1</accession>
<dbReference type="AlphaFoldDB" id="A0A8J4DUE1"/>
<name>A0A8J4DUE1_9ACTN</name>
<proteinExistence type="predicted"/>
<gene>
    <name evidence="1" type="ORF">Val02_71320</name>
</gene>
<keyword evidence="2" id="KW-1185">Reference proteome</keyword>
<comment type="caution">
    <text evidence="1">The sequence shown here is derived from an EMBL/GenBank/DDBJ whole genome shotgun (WGS) entry which is preliminary data.</text>
</comment>
<dbReference type="Proteomes" id="UP000619260">
    <property type="component" value="Unassembled WGS sequence"/>
</dbReference>
<reference evidence="1" key="1">
    <citation type="submission" date="2021-01" db="EMBL/GenBank/DDBJ databases">
        <title>Whole genome shotgun sequence of Virgisporangium aliadipatigenens NBRC 105644.</title>
        <authorList>
            <person name="Komaki H."/>
            <person name="Tamura T."/>
        </authorList>
    </citation>
    <scope>NUCLEOTIDE SEQUENCE</scope>
    <source>
        <strain evidence="1">NBRC 105644</strain>
    </source>
</reference>
<protein>
    <submittedName>
        <fullName evidence="1">Uncharacterized protein</fullName>
    </submittedName>
</protein>
<organism evidence="1 2">
    <name type="scientific">Virgisporangium aliadipatigenens</name>
    <dbReference type="NCBI Taxonomy" id="741659"/>
    <lineage>
        <taxon>Bacteria</taxon>
        <taxon>Bacillati</taxon>
        <taxon>Actinomycetota</taxon>
        <taxon>Actinomycetes</taxon>
        <taxon>Micromonosporales</taxon>
        <taxon>Micromonosporaceae</taxon>
        <taxon>Virgisporangium</taxon>
    </lineage>
</organism>
<evidence type="ECO:0000313" key="1">
    <source>
        <dbReference type="EMBL" id="GIJ50246.1"/>
    </source>
</evidence>